<protein>
    <submittedName>
        <fullName evidence="1">Uncharacterized protein</fullName>
    </submittedName>
</protein>
<proteinExistence type="predicted"/>
<reference evidence="1 2" key="1">
    <citation type="submission" date="2018-06" db="EMBL/GenBank/DDBJ databases">
        <title>Genomic Encyclopedia of Archaeal and Bacterial Type Strains, Phase II (KMG-II): from individual species to whole genera.</title>
        <authorList>
            <person name="Goeker M."/>
        </authorList>
    </citation>
    <scope>NUCLEOTIDE SEQUENCE [LARGE SCALE GENOMIC DNA]</scope>
    <source>
        <strain evidence="1 2">KACC 16626</strain>
    </source>
</reference>
<dbReference type="AlphaFoldDB" id="A0A318TR35"/>
<name>A0A318TR35_9BACL</name>
<keyword evidence="2" id="KW-1185">Reference proteome</keyword>
<evidence type="ECO:0000313" key="1">
    <source>
        <dbReference type="EMBL" id="PYF07306.1"/>
    </source>
</evidence>
<dbReference type="Proteomes" id="UP000247416">
    <property type="component" value="Unassembled WGS sequence"/>
</dbReference>
<sequence length="43" mass="5181">MKKRNLVAFILFFLLMLVGYFYSNHPIIEKGALIDHFNIEYFN</sequence>
<comment type="caution">
    <text evidence="1">The sequence shown here is derived from an EMBL/GenBank/DDBJ whole genome shotgun (WGS) entry which is preliminary data.</text>
</comment>
<evidence type="ECO:0000313" key="2">
    <source>
        <dbReference type="Proteomes" id="UP000247416"/>
    </source>
</evidence>
<gene>
    <name evidence="1" type="ORF">BJ095_10596</name>
</gene>
<organism evidence="1 2">
    <name type="scientific">Ureibacillus chungkukjangi</name>
    <dbReference type="NCBI Taxonomy" id="1202712"/>
    <lineage>
        <taxon>Bacteria</taxon>
        <taxon>Bacillati</taxon>
        <taxon>Bacillota</taxon>
        <taxon>Bacilli</taxon>
        <taxon>Bacillales</taxon>
        <taxon>Caryophanaceae</taxon>
        <taxon>Ureibacillus</taxon>
    </lineage>
</organism>
<accession>A0A318TR35</accession>
<dbReference type="EMBL" id="QJTJ01000005">
    <property type="protein sequence ID" value="PYF07306.1"/>
    <property type="molecule type" value="Genomic_DNA"/>
</dbReference>